<reference evidence="9 10" key="1">
    <citation type="submission" date="2024-05" db="EMBL/GenBank/DDBJ databases">
        <authorList>
            <person name="Liu Q."/>
            <person name="Xin Y.-H."/>
        </authorList>
    </citation>
    <scope>NUCLEOTIDE SEQUENCE [LARGE SCALE GENOMIC DNA]</scope>
    <source>
        <strain evidence="9 10">CGMCC 1.10181</strain>
    </source>
</reference>
<keyword evidence="4" id="KW-0472">Membrane</keyword>
<feature type="chain" id="PRO_5046435191" description="17 kDa surface antigen" evidence="7">
    <location>
        <begin position="18"/>
        <end position="192"/>
    </location>
</feature>
<dbReference type="InterPro" id="IPR051407">
    <property type="entry name" value="Bact_OM_lipoprot/Surf_antigen"/>
</dbReference>
<protein>
    <recommendedName>
        <fullName evidence="3">17 kDa surface antigen</fullName>
    </recommendedName>
</protein>
<comment type="caution">
    <text evidence="9">The sequence shown here is derived from an EMBL/GenBank/DDBJ whole genome shotgun (WGS) entry which is preliminary data.</text>
</comment>
<evidence type="ECO:0000313" key="10">
    <source>
        <dbReference type="Proteomes" id="UP001419910"/>
    </source>
</evidence>
<evidence type="ECO:0000256" key="6">
    <source>
        <dbReference type="SAM" id="MobiDB-lite"/>
    </source>
</evidence>
<keyword evidence="10" id="KW-1185">Reference proteome</keyword>
<dbReference type="EMBL" id="JBDIME010000014">
    <property type="protein sequence ID" value="MEN2791130.1"/>
    <property type="molecule type" value="Genomic_DNA"/>
</dbReference>
<accession>A0ABU9Y5Q4</accession>
<dbReference type="PANTHER" id="PTHR35603">
    <property type="match status" value="1"/>
</dbReference>
<evidence type="ECO:0000256" key="1">
    <source>
        <dbReference type="ARBA" id="ARBA00004459"/>
    </source>
</evidence>
<gene>
    <name evidence="9" type="ORF">ABC974_15960</name>
</gene>
<dbReference type="Pfam" id="PF05433">
    <property type="entry name" value="Rick_17kDa_Anti"/>
    <property type="match status" value="1"/>
</dbReference>
<evidence type="ECO:0000313" key="9">
    <source>
        <dbReference type="EMBL" id="MEN2791130.1"/>
    </source>
</evidence>
<sequence>MRKITSIALIASCFAFAAPAVAQTAQDDARFQQAQQRLDNELRLFRQEFDRYQAARANNPRGGYRGGYNDPRNGGYNDPRNGGYNDPRGGYGYNDDRVETGYDPARYYREGPNYQERVLSADDRIYRGNDGRYYCKRNDGTTGLVVGAVAGGVLGNVIDGGHSRSVGTILGAILGGAAGRSIDKNNSDVRCR</sequence>
<comment type="subcellular location">
    <subcellularLocation>
        <location evidence="1">Cell outer membrane</location>
        <topology evidence="1">Lipid-anchor</topology>
    </subcellularLocation>
</comment>
<feature type="compositionally biased region" description="Low complexity" evidence="6">
    <location>
        <begin position="58"/>
        <end position="78"/>
    </location>
</feature>
<proteinExistence type="inferred from homology"/>
<organism evidence="9 10">
    <name type="scientific">Sphingomonas oligophenolica</name>
    <dbReference type="NCBI Taxonomy" id="301154"/>
    <lineage>
        <taxon>Bacteria</taxon>
        <taxon>Pseudomonadati</taxon>
        <taxon>Pseudomonadota</taxon>
        <taxon>Alphaproteobacteria</taxon>
        <taxon>Sphingomonadales</taxon>
        <taxon>Sphingomonadaceae</taxon>
        <taxon>Sphingomonas</taxon>
    </lineage>
</organism>
<feature type="domain" description="Glycine zipper 2TM" evidence="8">
    <location>
        <begin position="143"/>
        <end position="182"/>
    </location>
</feature>
<dbReference type="InterPro" id="IPR008816">
    <property type="entry name" value="Gly_zipper_2TM_dom"/>
</dbReference>
<keyword evidence="5" id="KW-0449">Lipoprotein</keyword>
<evidence type="ECO:0000256" key="7">
    <source>
        <dbReference type="SAM" id="SignalP"/>
    </source>
</evidence>
<dbReference type="RefSeq" id="WP_343888922.1">
    <property type="nucleotide sequence ID" value="NZ_BAAAEH010000014.1"/>
</dbReference>
<dbReference type="PANTHER" id="PTHR35603:SF2">
    <property type="entry name" value="OUTER MEMBRANE LIPOPROTEIN"/>
    <property type="match status" value="1"/>
</dbReference>
<keyword evidence="7" id="KW-0732">Signal</keyword>
<evidence type="ECO:0000256" key="2">
    <source>
        <dbReference type="ARBA" id="ARBA00008681"/>
    </source>
</evidence>
<dbReference type="Proteomes" id="UP001419910">
    <property type="component" value="Unassembled WGS sequence"/>
</dbReference>
<evidence type="ECO:0000259" key="8">
    <source>
        <dbReference type="Pfam" id="PF05433"/>
    </source>
</evidence>
<feature type="region of interest" description="Disordered" evidence="6">
    <location>
        <begin position="55"/>
        <end position="92"/>
    </location>
</feature>
<evidence type="ECO:0000256" key="4">
    <source>
        <dbReference type="ARBA" id="ARBA00023136"/>
    </source>
</evidence>
<feature type="signal peptide" evidence="7">
    <location>
        <begin position="1"/>
        <end position="17"/>
    </location>
</feature>
<name>A0ABU9Y5Q4_9SPHN</name>
<evidence type="ECO:0000256" key="3">
    <source>
        <dbReference type="ARBA" id="ARBA00015281"/>
    </source>
</evidence>
<comment type="similarity">
    <text evidence="2">Belongs to the rickettsiale 17 kDa surface antigen family.</text>
</comment>
<evidence type="ECO:0000256" key="5">
    <source>
        <dbReference type="ARBA" id="ARBA00023288"/>
    </source>
</evidence>